<dbReference type="Proteomes" id="UP000308600">
    <property type="component" value="Unassembled WGS sequence"/>
</dbReference>
<keyword evidence="2" id="KW-1185">Reference proteome</keyword>
<gene>
    <name evidence="1" type="ORF">BDN72DRAFT_930052</name>
</gene>
<protein>
    <submittedName>
        <fullName evidence="1">DUF1716-domain-containing protein</fullName>
    </submittedName>
</protein>
<sequence length="625" mass="69707">MDIDKLFKVPKLPAGHKRKLPDNPTPDMLKKMRFDAEVKTERSDEAQSKRKSRAVTVEEVADEDAMGQGFAPGGDADYFAEEDDEGRFFGGGLTTEQKEILNIFDKSGGEGAVLDVHDLSSTSVRRILLRFERAVNKNQDQRSKYPDDPTKFIDSEADLDSAIKALLPLAQAPVVSYPDLVRSNTVNMLVGLLSHENPDIVIDVVEVIHELTDEDVGNGDESEDQEDAEEALKSLIASFVRLSLLELLVDNLSRLSEDEESDRQGVFHVLGIFENVLGFDPSLSTDLVKKTKILPWLLGRIQSKAHNENRGYAAELLSILLQDNKSNRIALGEHDGVEAILKVLSQFRKRDPVDADETEFMENTFDTLCSALNEDSIKELFLKAEGPDLMVLMMNREKSEARSRSVKTLDYAMSGPSSFEICNAFIEALGLKTLFSVFMGKGSKKSKTAPTATEDTNHILGMISSLFSRLGPDSPGRVRLLAKFVENDYEKVDKLLEIRDNAGSLLKKADKEIAEERKVAEHSGEGISSEDVLYLRRLDSGLFTLQVVDYILAWIILEDDGIRSHALQLMSRRSHTTKDIVETLQVYHDNMDDAESMPMEEDDRAPTQKEILHSLITTLKGEGQA</sequence>
<evidence type="ECO:0000313" key="2">
    <source>
        <dbReference type="Proteomes" id="UP000308600"/>
    </source>
</evidence>
<evidence type="ECO:0000313" key="1">
    <source>
        <dbReference type="EMBL" id="TFK75861.1"/>
    </source>
</evidence>
<organism evidence="1 2">
    <name type="scientific">Pluteus cervinus</name>
    <dbReference type="NCBI Taxonomy" id="181527"/>
    <lineage>
        <taxon>Eukaryota</taxon>
        <taxon>Fungi</taxon>
        <taxon>Dikarya</taxon>
        <taxon>Basidiomycota</taxon>
        <taxon>Agaricomycotina</taxon>
        <taxon>Agaricomycetes</taxon>
        <taxon>Agaricomycetidae</taxon>
        <taxon>Agaricales</taxon>
        <taxon>Pluteineae</taxon>
        <taxon>Pluteaceae</taxon>
        <taxon>Pluteus</taxon>
    </lineage>
</organism>
<reference evidence="1 2" key="1">
    <citation type="journal article" date="2019" name="Nat. Ecol. Evol.">
        <title>Megaphylogeny resolves global patterns of mushroom evolution.</title>
        <authorList>
            <person name="Varga T."/>
            <person name="Krizsan K."/>
            <person name="Foldi C."/>
            <person name="Dima B."/>
            <person name="Sanchez-Garcia M."/>
            <person name="Sanchez-Ramirez S."/>
            <person name="Szollosi G.J."/>
            <person name="Szarkandi J.G."/>
            <person name="Papp V."/>
            <person name="Albert L."/>
            <person name="Andreopoulos W."/>
            <person name="Angelini C."/>
            <person name="Antonin V."/>
            <person name="Barry K.W."/>
            <person name="Bougher N.L."/>
            <person name="Buchanan P."/>
            <person name="Buyck B."/>
            <person name="Bense V."/>
            <person name="Catcheside P."/>
            <person name="Chovatia M."/>
            <person name="Cooper J."/>
            <person name="Damon W."/>
            <person name="Desjardin D."/>
            <person name="Finy P."/>
            <person name="Geml J."/>
            <person name="Haridas S."/>
            <person name="Hughes K."/>
            <person name="Justo A."/>
            <person name="Karasinski D."/>
            <person name="Kautmanova I."/>
            <person name="Kiss B."/>
            <person name="Kocsube S."/>
            <person name="Kotiranta H."/>
            <person name="LaButti K.M."/>
            <person name="Lechner B.E."/>
            <person name="Liimatainen K."/>
            <person name="Lipzen A."/>
            <person name="Lukacs Z."/>
            <person name="Mihaltcheva S."/>
            <person name="Morgado L.N."/>
            <person name="Niskanen T."/>
            <person name="Noordeloos M.E."/>
            <person name="Ohm R.A."/>
            <person name="Ortiz-Santana B."/>
            <person name="Ovrebo C."/>
            <person name="Racz N."/>
            <person name="Riley R."/>
            <person name="Savchenko A."/>
            <person name="Shiryaev A."/>
            <person name="Soop K."/>
            <person name="Spirin V."/>
            <person name="Szebenyi C."/>
            <person name="Tomsovsky M."/>
            <person name="Tulloss R.E."/>
            <person name="Uehling J."/>
            <person name="Grigoriev I.V."/>
            <person name="Vagvolgyi C."/>
            <person name="Papp T."/>
            <person name="Martin F.M."/>
            <person name="Miettinen O."/>
            <person name="Hibbett D.S."/>
            <person name="Nagy L.G."/>
        </authorList>
    </citation>
    <scope>NUCLEOTIDE SEQUENCE [LARGE SCALE GENOMIC DNA]</scope>
    <source>
        <strain evidence="1 2">NL-1719</strain>
    </source>
</reference>
<dbReference type="EMBL" id="ML208261">
    <property type="protein sequence ID" value="TFK75861.1"/>
    <property type="molecule type" value="Genomic_DNA"/>
</dbReference>
<proteinExistence type="predicted"/>
<accession>A0ACD3BDF9</accession>
<name>A0ACD3BDF9_9AGAR</name>